<dbReference type="AlphaFoldDB" id="A0A4X1V3A3"/>
<dbReference type="Proteomes" id="UP000314985">
    <property type="component" value="Chromosome 5"/>
</dbReference>
<evidence type="ECO:0000313" key="2">
    <source>
        <dbReference type="Proteomes" id="UP000314985"/>
    </source>
</evidence>
<protein>
    <submittedName>
        <fullName evidence="1">Uncharacterized protein</fullName>
    </submittedName>
</protein>
<dbReference type="InterPro" id="IPR050230">
    <property type="entry name" value="CALM/Myosin/TropC-like"/>
</dbReference>
<evidence type="ECO:0000313" key="1">
    <source>
        <dbReference type="Ensembl" id="ENSSSCP00070035179.1"/>
    </source>
</evidence>
<name>A0A4X1V3A3_PIG</name>
<dbReference type="PANTHER" id="PTHR23048">
    <property type="entry name" value="MYOSIN LIGHT CHAIN 1, 3"/>
    <property type="match status" value="1"/>
</dbReference>
<dbReference type="Ensembl" id="ENSSSCT00070041886.1">
    <property type="protein sequence ID" value="ENSSSCP00070035179.1"/>
    <property type="gene ID" value="ENSSSCG00070021090.1"/>
</dbReference>
<dbReference type="InterPro" id="IPR011992">
    <property type="entry name" value="EF-hand-dom_pair"/>
</dbReference>
<organism evidence="1 2">
    <name type="scientific">Sus scrofa</name>
    <name type="common">Pig</name>
    <dbReference type="NCBI Taxonomy" id="9823"/>
    <lineage>
        <taxon>Eukaryota</taxon>
        <taxon>Metazoa</taxon>
        <taxon>Chordata</taxon>
        <taxon>Craniata</taxon>
        <taxon>Vertebrata</taxon>
        <taxon>Euteleostomi</taxon>
        <taxon>Mammalia</taxon>
        <taxon>Eutheria</taxon>
        <taxon>Laurasiatheria</taxon>
        <taxon>Artiodactyla</taxon>
        <taxon>Suina</taxon>
        <taxon>Suidae</taxon>
        <taxon>Sus</taxon>
    </lineage>
</organism>
<dbReference type="PANTHER" id="PTHR23048:SF5">
    <property type="entry name" value="MYOSIN LIGHT CHAIN 6B"/>
    <property type="match status" value="1"/>
</dbReference>
<proteinExistence type="predicted"/>
<sequence length="112" mass="12921">VIEFNKDQLEELKDAFQLDELKSQHMDFKIFLPILQAATKNLDQGTYQDYLEGLLVFDKERNSKAMGAELRRILTTTGEKISEQEVVAGLAGHEDSKDCIIYEDFWKHILSI</sequence>
<accession>A0A4X1V3A3</accession>
<reference evidence="1 2" key="1">
    <citation type="submission" date="2017-08" db="EMBL/GenBank/DDBJ databases">
        <title>USMARCv1.0.</title>
        <authorList>
            <person name="Hannum G.I."/>
            <person name="Koren S."/>
            <person name="Schroeder S.G."/>
            <person name="Chin S.C."/>
            <person name="Nonneman D.J."/>
            <person name="Becker S.A."/>
            <person name="Rosen B.D."/>
            <person name="Bickhart D.M."/>
            <person name="Putnam N.H."/>
            <person name="Green R.E."/>
            <person name="Tuggle C.K."/>
            <person name="Liu H."/>
            <person name="Rohrer G.A."/>
            <person name="Warr A."/>
            <person name="Hall R."/>
            <person name="Kim K."/>
            <person name="Hume D.A."/>
            <person name="Talbot R."/>
            <person name="Chow W."/>
            <person name="Howe K."/>
            <person name="Schwartz A.S."/>
            <person name="Watson M."/>
            <person name="Archibald A.L."/>
            <person name="Phillippy A.M."/>
            <person name="Smith T.P.L."/>
        </authorList>
    </citation>
    <scope>NUCLEOTIDE SEQUENCE [LARGE SCALE GENOMIC DNA]</scope>
</reference>
<reference evidence="1" key="2">
    <citation type="submission" date="2025-08" db="UniProtKB">
        <authorList>
            <consortium name="Ensembl"/>
        </authorList>
    </citation>
    <scope>IDENTIFICATION</scope>
</reference>
<dbReference type="Gene3D" id="1.10.238.10">
    <property type="entry name" value="EF-hand"/>
    <property type="match status" value="1"/>
</dbReference>
<dbReference type="SUPFAM" id="SSF47473">
    <property type="entry name" value="EF-hand"/>
    <property type="match status" value="1"/>
</dbReference>